<keyword evidence="3" id="KW-1185">Reference proteome</keyword>
<protein>
    <submittedName>
        <fullName evidence="2">Uncharacterized protein</fullName>
    </submittedName>
</protein>
<reference evidence="3" key="1">
    <citation type="journal article" date="2019" name="Int. J. Syst. Evol. Microbiol.">
        <title>The Global Catalogue of Microorganisms (GCM) 10K type strain sequencing project: providing services to taxonomists for standard genome sequencing and annotation.</title>
        <authorList>
            <consortium name="The Broad Institute Genomics Platform"/>
            <consortium name="The Broad Institute Genome Sequencing Center for Infectious Disease"/>
            <person name="Wu L."/>
            <person name="Ma J."/>
        </authorList>
    </citation>
    <scope>NUCLEOTIDE SEQUENCE [LARGE SCALE GENOMIC DNA]</scope>
    <source>
        <strain evidence="3">JCM 16904</strain>
    </source>
</reference>
<comment type="caution">
    <text evidence="2">The sequence shown here is derived from an EMBL/GenBank/DDBJ whole genome shotgun (WGS) entry which is preliminary data.</text>
</comment>
<dbReference type="Proteomes" id="UP001500902">
    <property type="component" value="Unassembled WGS sequence"/>
</dbReference>
<evidence type="ECO:0000313" key="2">
    <source>
        <dbReference type="EMBL" id="GAA3722774.1"/>
    </source>
</evidence>
<dbReference type="EMBL" id="BAAAZP010000300">
    <property type="protein sequence ID" value="GAA3722774.1"/>
    <property type="molecule type" value="Genomic_DNA"/>
</dbReference>
<accession>A0ABP7EQM5</accession>
<sequence length="93" mass="10431">MGERAADLADSSSRSNPQKEQDQRAVIDPPRPPPPADVPVVGEGPGWRCYIPGCRTRGRRQSAPSAQAADAGWRLHYLNDHYQRPDSQRRRSR</sequence>
<evidence type="ECO:0000256" key="1">
    <source>
        <dbReference type="SAM" id="MobiDB-lite"/>
    </source>
</evidence>
<organism evidence="2 3">
    <name type="scientific">Nonomuraea antimicrobica</name>
    <dbReference type="NCBI Taxonomy" id="561173"/>
    <lineage>
        <taxon>Bacteria</taxon>
        <taxon>Bacillati</taxon>
        <taxon>Actinomycetota</taxon>
        <taxon>Actinomycetes</taxon>
        <taxon>Streptosporangiales</taxon>
        <taxon>Streptosporangiaceae</taxon>
        <taxon>Nonomuraea</taxon>
    </lineage>
</organism>
<name>A0ABP7EQM5_9ACTN</name>
<proteinExistence type="predicted"/>
<feature type="region of interest" description="Disordered" evidence="1">
    <location>
        <begin position="1"/>
        <end position="47"/>
    </location>
</feature>
<evidence type="ECO:0000313" key="3">
    <source>
        <dbReference type="Proteomes" id="UP001500902"/>
    </source>
</evidence>
<gene>
    <name evidence="2" type="ORF">GCM10022224_104480</name>
</gene>